<dbReference type="FunFam" id="3.30.300.30:FF:000001">
    <property type="entry name" value="DIP2 disco-interacting protein 2 homolog C"/>
    <property type="match status" value="1"/>
</dbReference>
<dbReference type="Pfam" id="PF00501">
    <property type="entry name" value="AMP-binding"/>
    <property type="match status" value="2"/>
</dbReference>
<feature type="compositionally biased region" description="Basic and acidic residues" evidence="5">
    <location>
        <begin position="29"/>
        <end position="41"/>
    </location>
</feature>
<dbReference type="Pfam" id="PF23024">
    <property type="entry name" value="AMP-dom_DIP2-like"/>
    <property type="match status" value="1"/>
</dbReference>
<dbReference type="PANTHER" id="PTHR22754:SF43">
    <property type="entry name" value="DISCO-INTERACTING PROTEIN 2 HOMOLOG B-A"/>
    <property type="match status" value="1"/>
</dbReference>
<dbReference type="InterPro" id="IPR037337">
    <property type="entry name" value="Dip2-like_dom"/>
</dbReference>
<feature type="compositionally biased region" description="Low complexity" evidence="5">
    <location>
        <begin position="121"/>
        <end position="130"/>
    </location>
</feature>
<keyword evidence="8" id="KW-1185">Reference proteome</keyword>
<dbReference type="InterPro" id="IPR045851">
    <property type="entry name" value="AMP-bd_C_sf"/>
</dbReference>
<dbReference type="FunFam" id="3.30.300.30:FF:000003">
    <property type="entry name" value="DIP2 disco-interacting protein 2 homolog A"/>
    <property type="match status" value="1"/>
</dbReference>
<dbReference type="SUPFAM" id="SSF56801">
    <property type="entry name" value="Acetyl-CoA synthetase-like"/>
    <property type="match status" value="2"/>
</dbReference>
<dbReference type="CDD" id="cd05905">
    <property type="entry name" value="Dip2"/>
    <property type="match status" value="2"/>
</dbReference>
<evidence type="ECO:0000313" key="7">
    <source>
        <dbReference type="Ensembl" id="ENSGWIP00000039864.1"/>
    </source>
</evidence>
<dbReference type="Ensembl" id="ENSGWIT00000043330.1">
    <property type="protein sequence ID" value="ENSGWIP00000039864.1"/>
    <property type="gene ID" value="ENSGWIG00000006026.1"/>
</dbReference>
<evidence type="ECO:0000256" key="4">
    <source>
        <dbReference type="ARBA" id="ARBA00023273"/>
    </source>
</evidence>
<evidence type="ECO:0000256" key="1">
    <source>
        <dbReference type="ARBA" id="ARBA00004487"/>
    </source>
</evidence>
<evidence type="ECO:0000313" key="8">
    <source>
        <dbReference type="Proteomes" id="UP000694680"/>
    </source>
</evidence>
<evidence type="ECO:0000256" key="3">
    <source>
        <dbReference type="ARBA" id="ARBA00022902"/>
    </source>
</evidence>
<dbReference type="FunFam" id="3.40.50.12780:FF:000002">
    <property type="entry name" value="Disco interacting protein 2 homolog B"/>
    <property type="match status" value="1"/>
</dbReference>
<dbReference type="Gene3D" id="3.30.300.30">
    <property type="match status" value="2"/>
</dbReference>
<comment type="subcellular location">
    <subcellularLocation>
        <location evidence="1">Cell projection</location>
        <location evidence="1">Neuron projection</location>
    </subcellularLocation>
</comment>
<dbReference type="InterPro" id="IPR042099">
    <property type="entry name" value="ANL_N_sf"/>
</dbReference>
<dbReference type="PANTHER" id="PTHR22754">
    <property type="entry name" value="DISCO-INTERACTING PROTEIN 2 DIP2 -RELATED"/>
    <property type="match status" value="1"/>
</dbReference>
<evidence type="ECO:0000259" key="6">
    <source>
        <dbReference type="PROSITE" id="PS51912"/>
    </source>
</evidence>
<name>A0A8C5NA01_GOUWI</name>
<proteinExistence type="inferred from homology"/>
<keyword evidence="4" id="KW-0966">Cell projection</keyword>
<dbReference type="PROSITE" id="PS51912">
    <property type="entry name" value="DMAP1_BIND"/>
    <property type="match status" value="1"/>
</dbReference>
<reference evidence="7" key="1">
    <citation type="submission" date="2020-06" db="EMBL/GenBank/DDBJ databases">
        <authorList>
            <consortium name="Wellcome Sanger Institute Data Sharing"/>
        </authorList>
    </citation>
    <scope>NUCLEOTIDE SEQUENCE [LARGE SCALE GENOMIC DNA]</scope>
</reference>
<feature type="domain" description="DMAP1-binding" evidence="6">
    <location>
        <begin position="1"/>
        <end position="68"/>
    </location>
</feature>
<dbReference type="SMART" id="SM01137">
    <property type="entry name" value="DMAP_binding"/>
    <property type="match status" value="1"/>
</dbReference>
<feature type="compositionally biased region" description="Basic residues" evidence="5">
    <location>
        <begin position="19"/>
        <end position="28"/>
    </location>
</feature>
<protein>
    <submittedName>
        <fullName evidence="7">Disco-interacting protein 2 homolog B-A</fullName>
    </submittedName>
</protein>
<accession>A0A8C5NA01</accession>
<dbReference type="InterPro" id="IPR010506">
    <property type="entry name" value="DMAP1-bd"/>
</dbReference>
<dbReference type="InterPro" id="IPR000873">
    <property type="entry name" value="AMP-dep_synth/lig_dom"/>
</dbReference>
<organism evidence="7 8">
    <name type="scientific">Gouania willdenowi</name>
    <name type="common">Blunt-snouted clingfish</name>
    <name type="synonym">Lepadogaster willdenowi</name>
    <dbReference type="NCBI Taxonomy" id="441366"/>
    <lineage>
        <taxon>Eukaryota</taxon>
        <taxon>Metazoa</taxon>
        <taxon>Chordata</taxon>
        <taxon>Craniata</taxon>
        <taxon>Vertebrata</taxon>
        <taxon>Euteleostomi</taxon>
        <taxon>Actinopterygii</taxon>
        <taxon>Neopterygii</taxon>
        <taxon>Teleostei</taxon>
        <taxon>Neoteleostei</taxon>
        <taxon>Acanthomorphata</taxon>
        <taxon>Ovalentaria</taxon>
        <taxon>Blenniimorphae</taxon>
        <taxon>Blenniiformes</taxon>
        <taxon>Gobiesocoidei</taxon>
        <taxon>Gobiesocidae</taxon>
        <taxon>Gobiesocinae</taxon>
        <taxon>Gouania</taxon>
    </lineage>
</organism>
<feature type="region of interest" description="Disordered" evidence="5">
    <location>
        <begin position="1"/>
        <end position="90"/>
    </location>
</feature>
<gene>
    <name evidence="7" type="primary">dip2ba</name>
</gene>
<reference evidence="7" key="3">
    <citation type="submission" date="2025-09" db="UniProtKB">
        <authorList>
            <consortium name="Ensembl"/>
        </authorList>
    </citation>
    <scope>IDENTIFICATION</scope>
</reference>
<dbReference type="Proteomes" id="UP000694680">
    <property type="component" value="Chromosome 7"/>
</dbReference>
<keyword evidence="3" id="KW-0524">Neurogenesis</keyword>
<comment type="similarity">
    <text evidence="2">Belongs to the DIP2 family.</text>
</comment>
<evidence type="ECO:0000256" key="5">
    <source>
        <dbReference type="SAM" id="MobiDB-lite"/>
    </source>
</evidence>
<dbReference type="Gene3D" id="3.40.50.12780">
    <property type="entry name" value="N-terminal domain of ligase-like"/>
    <property type="match status" value="2"/>
</dbReference>
<feature type="region of interest" description="Disordered" evidence="5">
    <location>
        <begin position="121"/>
        <end position="144"/>
    </location>
</feature>
<dbReference type="GO" id="GO:0043005">
    <property type="term" value="C:neuron projection"/>
    <property type="evidence" value="ECO:0007669"/>
    <property type="project" value="UniProtKB-SubCell"/>
</dbReference>
<dbReference type="GO" id="GO:0007399">
    <property type="term" value="P:nervous system development"/>
    <property type="evidence" value="ECO:0007669"/>
    <property type="project" value="UniProtKB-KW"/>
</dbReference>
<dbReference type="Pfam" id="PF06464">
    <property type="entry name" value="DMAP_binding"/>
    <property type="match status" value="1"/>
</dbReference>
<evidence type="ECO:0000256" key="2">
    <source>
        <dbReference type="ARBA" id="ARBA00007735"/>
    </source>
</evidence>
<reference evidence="7" key="2">
    <citation type="submission" date="2025-08" db="UniProtKB">
        <authorList>
            <consortium name="Ensembl"/>
        </authorList>
    </citation>
    <scope>IDENTIFICATION</scope>
</reference>
<dbReference type="InterPro" id="IPR025110">
    <property type="entry name" value="AMP-bd_C"/>
</dbReference>
<sequence length="1476" mass="160950">ASYIPHLPEAPGPSTSSPSKHHRAHRSGGARDERYRSDIHTEAVQAALAKHKEEKMAPPMPTKRRSAFVQSPMDACTPPDTSSASEDEGSLRRKAALSAVLAQSLQSPDYWINRSVQSSSTSSSASSTLSHGEPKSQPQPQPQPAASLLADVLAHTRIGKSTCVRVCWFIVLTVTARGICPGVPVSSRVSTKIQQLLNTLKRPKRPPLILWFPDPNTPKPEGRQIIPVKGEPLGVVSNWPPALQAALARWGATQAKSPALTALDITGKPLYTLTYGKLWSRSLKLAYTLLNKLGTKSEPVLQTGDRVALVYPNSDPGMFWVAFYGCLLAEVIPVPIEVPLSRQDAGSQQIGFLLGSCGVSLALTSEVCLKGLPKTPNGEIIQFKGWPRMKWVVTDTKYLTKPSKDWQPHIPTANTDTAYIEYKATKEGTVMGVAVSKISMLTHCQALTQACNYCEGETLVNVLDCKKDMGLWHGVLTSVMNRIHTITVPYAVMKACPISWVQRVHIHKARVALVKCRDLHWAMMAHKEQKDTNLSSIRMLIVADGANPWSVSSCDAFLNVFQSNGLKPEVICPCATSAEALTVAIRRPGARGAPLPARAILSMGGLSHGVIRVNTEDKNSALTVQDVGHIMPGALMCIVKPDGPPQLCKTDEIGEIVINSRAGGTMYYGLPGLTKNTFEVIPVNQAGAPIGEIPFSRTGLLGFVGPGSLVFVVGKNEGLLIVSGRRHNADDLVATALAVEPVKTVYRGRIAVFSVTVFYDERIVIVAEQRPDASEEDSFQWMSRVLQAIDSIHQVGLYCLALVPANTLPKTPLGGIHICETKQNFLEGNLHPCNILLCPHTCVTNLPKPRQKQPVDVGPASMLVGNLVAGKRIAQATGRELGMVEDQDLIRKFLSDALQWRAQSDPDHVLYVLLNGVAVCTATCAQLHKRAEKITATFIRERRSYTGDNVVLLYPPGIDLIAAFYGCLYAGVVPVTVRPPHPQNLAATLPTVRMIIDVSKASCILTTQPLMRILRSREAAASVNVKTWPTIIDTDDLPRKRPPNIYKPPTAEMLAYLDFSVSTTGMLTGVKMSHAAISTLCRSIKLQCELYSSRQVAICLDPYCGLGFVLWCLSSVYSGHQSILIPPLELESSLPLWLSTLSQYKIRDTFCSYSVMELCTKGLGTQTEILKARGLNLSCVRSCVVIAEERPRLALTQSFSKLFKDIGLSSRAVSTAFGSRVNLAIGMQGTAGPDPSTVYVDMKSLRHDRVRLVERGAPQSLPLMESGTILPGVRVIIVNPETRGPLGDSHLGEIWVHSPHSASGYYTIYGEESLQADHFNTRLSFGEPQTLWARTGYLGFIKRTELLDASGDRHDALFVVGSLDETLELRGLRYHPIDIETSVSRAHRSIAESAVFTWTNLLVVVAELGGSEQEALDLVPLVTNVVLEEHHLIVGVVVIVDPGVIPINSRGEKQRMHLRDSFLADQLDPIYVAYNM</sequence>